<dbReference type="Proteomes" id="UP000002899">
    <property type="component" value="Chromosome II"/>
</dbReference>
<gene>
    <name evidence="1" type="ORF">BMR1_02g02540</name>
</gene>
<name>A0A1R4AAH7_BABMR</name>
<dbReference type="KEGG" id="bmic:BMR1_02g02540"/>
<dbReference type="RefSeq" id="XP_021338208.1">
    <property type="nucleotide sequence ID" value="XM_021481581.1"/>
</dbReference>
<dbReference type="VEuPathDB" id="PiroplasmaDB:BMR1_02g02540"/>
<keyword evidence="2" id="KW-1185">Reference proteome</keyword>
<dbReference type="GeneID" id="24424292"/>
<evidence type="ECO:0000313" key="2">
    <source>
        <dbReference type="Proteomes" id="UP000002899"/>
    </source>
</evidence>
<dbReference type="OrthoDB" id="373682at2759"/>
<reference evidence="1 2" key="2">
    <citation type="journal article" date="2013" name="PLoS ONE">
        <title>Whole genome mapping and re-organization of the nuclear and mitochondrial genomes of Babesia microti isolates.</title>
        <authorList>
            <person name="Cornillot E."/>
            <person name="Dassouli A."/>
            <person name="Garg A."/>
            <person name="Pachikara N."/>
            <person name="Randazzo S."/>
            <person name="Depoix D."/>
            <person name="Carcy B."/>
            <person name="Delbecq S."/>
            <person name="Frutos R."/>
            <person name="Silva J.C."/>
            <person name="Sutton R."/>
            <person name="Krause P.J."/>
            <person name="Mamoun C.B."/>
        </authorList>
    </citation>
    <scope>NUCLEOTIDE SEQUENCE [LARGE SCALE GENOMIC DNA]</scope>
    <source>
        <strain evidence="1 2">RI</strain>
    </source>
</reference>
<reference evidence="1 2" key="3">
    <citation type="journal article" date="2016" name="Sci. Rep.">
        <title>Genome-wide diversity and gene expression profiling of Babesia microti isolates identify polymorphic genes that mediate host-pathogen interactions.</title>
        <authorList>
            <person name="Silva J.C."/>
            <person name="Cornillot E."/>
            <person name="McCracken C."/>
            <person name="Usmani-Brown S."/>
            <person name="Dwivedi A."/>
            <person name="Ifeonu O.O."/>
            <person name="Crabtree J."/>
            <person name="Gotia H.T."/>
            <person name="Virji A.Z."/>
            <person name="Reynes C."/>
            <person name="Colinge J."/>
            <person name="Kumar V."/>
            <person name="Lawres L."/>
            <person name="Pazzi J.E."/>
            <person name="Pablo J.V."/>
            <person name="Hung C."/>
            <person name="Brancato J."/>
            <person name="Kumari P."/>
            <person name="Orvis J."/>
            <person name="Tretina K."/>
            <person name="Chibucos M."/>
            <person name="Ott S."/>
            <person name="Sadzewicz L."/>
            <person name="Sengamalay N."/>
            <person name="Shetty A.C."/>
            <person name="Su Q."/>
            <person name="Tallon L."/>
            <person name="Fraser C.M."/>
            <person name="Frutos R."/>
            <person name="Molina D.M."/>
            <person name="Krause P.J."/>
            <person name="Ben Mamoun C."/>
        </authorList>
    </citation>
    <scope>NUCLEOTIDE SEQUENCE [LARGE SCALE GENOMIC DNA]</scope>
    <source>
        <strain evidence="1 2">RI</strain>
    </source>
</reference>
<dbReference type="AlphaFoldDB" id="A0A1R4AAH7"/>
<accession>A0A1R4AAH7</accession>
<evidence type="ECO:0000313" key="1">
    <source>
        <dbReference type="EMBL" id="SJK86009.1"/>
    </source>
</evidence>
<organism evidence="1 2">
    <name type="scientific">Babesia microti (strain RI)</name>
    <dbReference type="NCBI Taxonomy" id="1133968"/>
    <lineage>
        <taxon>Eukaryota</taxon>
        <taxon>Sar</taxon>
        <taxon>Alveolata</taxon>
        <taxon>Apicomplexa</taxon>
        <taxon>Aconoidasida</taxon>
        <taxon>Piroplasmida</taxon>
        <taxon>Babesiidae</taxon>
        <taxon>Babesia</taxon>
    </lineage>
</organism>
<sequence length="375" mass="42603">MKLNSIVPSNAIVWTEGQYFDGKGWVALTNHDDVKMKQVKFSDNRLLSLKQTLCPPDEIKKLLNETYQHQSWSDGKIGVTIEGDHLVYIKLPFLDSVSTYTHHTRLPSLLSTWKPCVLLVSGNVATIRITDALSIIVIKDENNSITTVPVPYNSGFCCIHPILKTALVHGSFAINLLPENGKEVIPNLTSKPFGDKWDYFVYFFTWGSLIVPKFCYFRRKSKMLHLLTNEKVAQDVIGLISIFNLHIFIKLDTPKMARDFVYGEDYALTVKEFNSTLHIYLLMDGQIARMHYVFDGRNNDFGVAVVKFKCERGEKGDLIIKNDNSVKVLLSNGCPSGIREKFHLMSDQLVVLYDVEIGRYFSNKIGLEICPLLTL</sequence>
<reference evidence="1 2" key="1">
    <citation type="journal article" date="2012" name="Nucleic Acids Res.">
        <title>Sequencing of the smallest Apicomplexan genome from the human pathogen Babesia microti.</title>
        <authorList>
            <person name="Cornillot E."/>
            <person name="Hadj-Kaddour K."/>
            <person name="Dassouli A."/>
            <person name="Noel B."/>
            <person name="Ranwez V."/>
            <person name="Vacherie B."/>
            <person name="Augagneur Y."/>
            <person name="Bres V."/>
            <person name="Duclos A."/>
            <person name="Randazzo S."/>
            <person name="Carcy B."/>
            <person name="Debierre-Grockiego F."/>
            <person name="Delbecq S."/>
            <person name="Moubri-Menage K."/>
            <person name="Shams-Eldin H."/>
            <person name="Usmani-Brown S."/>
            <person name="Bringaud F."/>
            <person name="Wincker P."/>
            <person name="Vivares C.P."/>
            <person name="Schwarz R.T."/>
            <person name="Schetters T.P."/>
            <person name="Krause P.J."/>
            <person name="Gorenflot A."/>
            <person name="Berry V."/>
            <person name="Barbe V."/>
            <person name="Ben Mamoun C."/>
        </authorList>
    </citation>
    <scope>NUCLEOTIDE SEQUENCE [LARGE SCALE GENOMIC DNA]</scope>
    <source>
        <strain evidence="1 2">RI</strain>
    </source>
</reference>
<proteinExistence type="predicted"/>
<protein>
    <submittedName>
        <fullName evidence="1">Uncharacterized protein</fullName>
    </submittedName>
</protein>
<dbReference type="EMBL" id="FO082872">
    <property type="protein sequence ID" value="SJK86009.1"/>
    <property type="molecule type" value="Genomic_DNA"/>
</dbReference>